<feature type="domain" description="Methyltransferase" evidence="4">
    <location>
        <begin position="46"/>
        <end position="140"/>
    </location>
</feature>
<dbReference type="EMBL" id="LQYE01000001">
    <property type="protein sequence ID" value="OAT70492.1"/>
    <property type="molecule type" value="Genomic_DNA"/>
</dbReference>
<name>A0A179VH59_9MYCO</name>
<sequence>MGLSDLVGPGFFAECMYAVNAAPWDIGGPQPVIRQLVALGAVRGEVLDPGCGTGWHAIEYARAGCSVTGVDLAPTAIARARNNARTAGVEAQFVLGDATTLDYEARFDTVVDSKCLDNLEGSEVRGRYLRSLYRAMKPQGRLFLYGFGPGHVNGFHNHELDGIDYEMALTAAGFTINYLDETTYRLSIPSYRRICTDCPNQVPPDGQIHIPMIEIHAVRNDLWQA</sequence>
<keyword evidence="1" id="KW-0489">Methyltransferase</keyword>
<evidence type="ECO:0000256" key="3">
    <source>
        <dbReference type="ARBA" id="ARBA00022691"/>
    </source>
</evidence>
<dbReference type="Pfam" id="PF13649">
    <property type="entry name" value="Methyltransf_25"/>
    <property type="match status" value="1"/>
</dbReference>
<evidence type="ECO:0000259" key="4">
    <source>
        <dbReference type="Pfam" id="PF13649"/>
    </source>
</evidence>
<proteinExistence type="predicted"/>
<dbReference type="Gene3D" id="3.40.50.150">
    <property type="entry name" value="Vaccinia Virus protein VP39"/>
    <property type="match status" value="1"/>
</dbReference>
<dbReference type="AlphaFoldDB" id="A0A179VH59"/>
<accession>A0A179VH59</accession>
<dbReference type="RefSeq" id="WP_052528399.1">
    <property type="nucleotide sequence ID" value="NZ_LQYE01000001.1"/>
</dbReference>
<comment type="caution">
    <text evidence="5">The sequence shown here is derived from an EMBL/GenBank/DDBJ whole genome shotgun (WGS) entry which is preliminary data.</text>
</comment>
<dbReference type="SUPFAM" id="SSF53335">
    <property type="entry name" value="S-adenosyl-L-methionine-dependent methyltransferases"/>
    <property type="match status" value="1"/>
</dbReference>
<keyword evidence="2 5" id="KW-0808">Transferase</keyword>
<dbReference type="Proteomes" id="UP000186919">
    <property type="component" value="Unassembled WGS sequence"/>
</dbReference>
<gene>
    <name evidence="5" type="ORF">AWB85_03915</name>
</gene>
<keyword evidence="3" id="KW-0949">S-adenosyl-L-methionine</keyword>
<evidence type="ECO:0000313" key="5">
    <source>
        <dbReference type="EMBL" id="OAT70492.1"/>
    </source>
</evidence>
<dbReference type="GO" id="GO:0008168">
    <property type="term" value="F:methyltransferase activity"/>
    <property type="evidence" value="ECO:0007669"/>
    <property type="project" value="UniProtKB-KW"/>
</dbReference>
<dbReference type="PANTHER" id="PTHR43464:SF19">
    <property type="entry name" value="UBIQUINONE BIOSYNTHESIS O-METHYLTRANSFERASE, MITOCHONDRIAL"/>
    <property type="match status" value="1"/>
</dbReference>
<dbReference type="PANTHER" id="PTHR43464">
    <property type="entry name" value="METHYLTRANSFERASE"/>
    <property type="match status" value="1"/>
</dbReference>
<reference evidence="5 6" key="1">
    <citation type="submission" date="2016-01" db="EMBL/GenBank/DDBJ databases">
        <title>Mycobacterium immunogenum strain CD11_6 genome sequencing and assembly.</title>
        <authorList>
            <person name="Kaur G."/>
            <person name="Nair G.R."/>
            <person name="Mayilraj S."/>
        </authorList>
    </citation>
    <scope>NUCLEOTIDE SEQUENCE [LARGE SCALE GENOMIC DNA]</scope>
    <source>
        <strain evidence="5 6">CD11-6</strain>
    </source>
</reference>
<evidence type="ECO:0000313" key="6">
    <source>
        <dbReference type="Proteomes" id="UP000186919"/>
    </source>
</evidence>
<evidence type="ECO:0000256" key="2">
    <source>
        <dbReference type="ARBA" id="ARBA00022679"/>
    </source>
</evidence>
<evidence type="ECO:0000256" key="1">
    <source>
        <dbReference type="ARBA" id="ARBA00022603"/>
    </source>
</evidence>
<dbReference type="InterPro" id="IPR041698">
    <property type="entry name" value="Methyltransf_25"/>
</dbReference>
<dbReference type="InterPro" id="IPR029063">
    <property type="entry name" value="SAM-dependent_MTases_sf"/>
</dbReference>
<protein>
    <submittedName>
        <fullName evidence="5">Transferase</fullName>
    </submittedName>
</protein>
<dbReference type="GO" id="GO:0032259">
    <property type="term" value="P:methylation"/>
    <property type="evidence" value="ECO:0007669"/>
    <property type="project" value="UniProtKB-KW"/>
</dbReference>
<dbReference type="CDD" id="cd02440">
    <property type="entry name" value="AdoMet_MTases"/>
    <property type="match status" value="1"/>
</dbReference>
<organism evidence="5 6">
    <name type="scientific">Mycobacteroides immunogenum</name>
    <dbReference type="NCBI Taxonomy" id="83262"/>
    <lineage>
        <taxon>Bacteria</taxon>
        <taxon>Bacillati</taxon>
        <taxon>Actinomycetota</taxon>
        <taxon>Actinomycetes</taxon>
        <taxon>Mycobacteriales</taxon>
        <taxon>Mycobacteriaceae</taxon>
        <taxon>Mycobacteroides</taxon>
    </lineage>
</organism>